<comment type="caution">
    <text evidence="2">The sequence shown here is derived from an EMBL/GenBank/DDBJ whole genome shotgun (WGS) entry which is preliminary data.</text>
</comment>
<keyword evidence="3" id="KW-1185">Reference proteome</keyword>
<proteinExistence type="predicted"/>
<feature type="domain" description="Enoyl reductase (ER)" evidence="1">
    <location>
        <begin position="10"/>
        <end position="306"/>
    </location>
</feature>
<dbReference type="InterPro" id="IPR052733">
    <property type="entry name" value="Chloroplast_QOR"/>
</dbReference>
<dbReference type="GO" id="GO:0016491">
    <property type="term" value="F:oxidoreductase activity"/>
    <property type="evidence" value="ECO:0007669"/>
    <property type="project" value="InterPro"/>
</dbReference>
<protein>
    <submittedName>
        <fullName evidence="2">NADP-dependent oxidoreductase</fullName>
    </submittedName>
</protein>
<dbReference type="GO" id="GO:0008270">
    <property type="term" value="F:zinc ion binding"/>
    <property type="evidence" value="ECO:0007669"/>
    <property type="project" value="InterPro"/>
</dbReference>
<dbReference type="Pfam" id="PF08240">
    <property type="entry name" value="ADH_N"/>
    <property type="match status" value="1"/>
</dbReference>
<accession>A0A2U2DJD0</accession>
<name>A0A2U2DJD0_9HYPH</name>
<dbReference type="EMBL" id="QFBC01000016">
    <property type="protein sequence ID" value="PWE53417.1"/>
    <property type="molecule type" value="Genomic_DNA"/>
</dbReference>
<dbReference type="InterPro" id="IPR011032">
    <property type="entry name" value="GroES-like_sf"/>
</dbReference>
<evidence type="ECO:0000259" key="1">
    <source>
        <dbReference type="SMART" id="SM00829"/>
    </source>
</evidence>
<dbReference type="PANTHER" id="PTHR44013:SF1">
    <property type="entry name" value="ZINC-TYPE ALCOHOL DEHYDROGENASE-LIKE PROTEIN C16A3.02C"/>
    <property type="match status" value="1"/>
</dbReference>
<dbReference type="Proteomes" id="UP000245252">
    <property type="component" value="Unassembled WGS sequence"/>
</dbReference>
<dbReference type="PROSITE" id="PS01162">
    <property type="entry name" value="QOR_ZETA_CRYSTAL"/>
    <property type="match status" value="1"/>
</dbReference>
<dbReference type="InterPro" id="IPR002364">
    <property type="entry name" value="Quin_OxRdtase/zeta-crystal_CS"/>
</dbReference>
<reference evidence="2 3" key="1">
    <citation type="submission" date="2018-05" db="EMBL/GenBank/DDBJ databases">
        <title>The draft genome of strain NS-104.</title>
        <authorList>
            <person name="Hang P."/>
            <person name="Jiang J."/>
        </authorList>
    </citation>
    <scope>NUCLEOTIDE SEQUENCE [LARGE SCALE GENOMIC DNA]</scope>
    <source>
        <strain evidence="2 3">NS-104</strain>
    </source>
</reference>
<dbReference type="InterPro" id="IPR013154">
    <property type="entry name" value="ADH-like_N"/>
</dbReference>
<dbReference type="Gene3D" id="3.90.180.10">
    <property type="entry name" value="Medium-chain alcohol dehydrogenases, catalytic domain"/>
    <property type="match status" value="1"/>
</dbReference>
<evidence type="ECO:0000313" key="2">
    <source>
        <dbReference type="EMBL" id="PWE53417.1"/>
    </source>
</evidence>
<dbReference type="SUPFAM" id="SSF51735">
    <property type="entry name" value="NAD(P)-binding Rossmann-fold domains"/>
    <property type="match status" value="1"/>
</dbReference>
<dbReference type="SUPFAM" id="SSF50129">
    <property type="entry name" value="GroES-like"/>
    <property type="match status" value="1"/>
</dbReference>
<dbReference type="SMART" id="SM00829">
    <property type="entry name" value="PKS_ER"/>
    <property type="match status" value="1"/>
</dbReference>
<dbReference type="InterPro" id="IPR036291">
    <property type="entry name" value="NAD(P)-bd_dom_sf"/>
</dbReference>
<dbReference type="AlphaFoldDB" id="A0A2U2DJD0"/>
<dbReference type="CDD" id="cd05289">
    <property type="entry name" value="MDR_like_2"/>
    <property type="match status" value="1"/>
</dbReference>
<organism evidence="2 3">
    <name type="scientific">Metarhizobium album</name>
    <dbReference type="NCBI Taxonomy" id="2182425"/>
    <lineage>
        <taxon>Bacteria</taxon>
        <taxon>Pseudomonadati</taxon>
        <taxon>Pseudomonadota</taxon>
        <taxon>Alphaproteobacteria</taxon>
        <taxon>Hyphomicrobiales</taxon>
        <taxon>Rhizobiaceae</taxon>
        <taxon>Metarhizobium</taxon>
    </lineage>
</organism>
<sequence>MRAARIHAYGGWEDIRYDEIPVPEPGADELLVRVKTASINPLDVKLVKGTVQDRFPINLPYTLGTDIAGVVEKAGPLAARFAVGDTVFGRLAPMKGGGFAEFAVMPAIDVGLAPKSLLPGEIAGLPAACGTAWEGVFELGKLKKGQSVLVHAGAGGVGSYAVQLAKLAGAYVFATASGDGLQIARSRGADHVIDYRNEDFVQVCREVDLVIDTIGGATQERSFGVLKHGGTLVCVTEAADGRKAAEKDIKTHRLVHQMRGSRLELMAALMEQGKLTCHVDSVFPFEEIPAAIARNATRQAKGKILIHMGS</sequence>
<evidence type="ECO:0000313" key="3">
    <source>
        <dbReference type="Proteomes" id="UP000245252"/>
    </source>
</evidence>
<dbReference type="Pfam" id="PF13602">
    <property type="entry name" value="ADH_zinc_N_2"/>
    <property type="match status" value="1"/>
</dbReference>
<dbReference type="InterPro" id="IPR020843">
    <property type="entry name" value="ER"/>
</dbReference>
<dbReference type="PANTHER" id="PTHR44013">
    <property type="entry name" value="ZINC-TYPE ALCOHOL DEHYDROGENASE-LIKE PROTEIN C16A3.02C"/>
    <property type="match status" value="1"/>
</dbReference>
<dbReference type="RefSeq" id="WP_109461167.1">
    <property type="nucleotide sequence ID" value="NZ_QFBC01000016.1"/>
</dbReference>
<gene>
    <name evidence="2" type="ORF">DEM27_26070</name>
</gene>
<dbReference type="OrthoDB" id="9792321at2"/>
<dbReference type="Gene3D" id="3.40.50.720">
    <property type="entry name" value="NAD(P)-binding Rossmann-like Domain"/>
    <property type="match status" value="1"/>
</dbReference>